<keyword evidence="1" id="KW-1185">Reference proteome</keyword>
<dbReference type="WBParaSite" id="nRc.2.0.1.t23473-RA">
    <property type="protein sequence ID" value="nRc.2.0.1.t23473-RA"/>
    <property type="gene ID" value="nRc.2.0.1.g23473"/>
</dbReference>
<reference evidence="2" key="1">
    <citation type="submission" date="2022-11" db="UniProtKB">
        <authorList>
            <consortium name="WormBaseParasite"/>
        </authorList>
    </citation>
    <scope>IDENTIFICATION</scope>
</reference>
<protein>
    <submittedName>
        <fullName evidence="2">Uncharacterized protein</fullName>
    </submittedName>
</protein>
<name>A0A915JAF9_ROMCU</name>
<sequence>MLIFYMKNDSETTSNSNNMLQSNFNWIFFDEFLDNFKSGSILEKFLVVEINIKAICFTFIDTRVVPL</sequence>
<accession>A0A915JAF9</accession>
<evidence type="ECO:0000313" key="1">
    <source>
        <dbReference type="Proteomes" id="UP000887565"/>
    </source>
</evidence>
<dbReference type="Proteomes" id="UP000887565">
    <property type="component" value="Unplaced"/>
</dbReference>
<organism evidence="1 2">
    <name type="scientific">Romanomermis culicivorax</name>
    <name type="common">Nematode worm</name>
    <dbReference type="NCBI Taxonomy" id="13658"/>
    <lineage>
        <taxon>Eukaryota</taxon>
        <taxon>Metazoa</taxon>
        <taxon>Ecdysozoa</taxon>
        <taxon>Nematoda</taxon>
        <taxon>Enoplea</taxon>
        <taxon>Dorylaimia</taxon>
        <taxon>Mermithida</taxon>
        <taxon>Mermithoidea</taxon>
        <taxon>Mermithidae</taxon>
        <taxon>Romanomermis</taxon>
    </lineage>
</organism>
<dbReference type="AlphaFoldDB" id="A0A915JAF9"/>
<evidence type="ECO:0000313" key="2">
    <source>
        <dbReference type="WBParaSite" id="nRc.2.0.1.t23473-RA"/>
    </source>
</evidence>
<proteinExistence type="predicted"/>